<evidence type="ECO:0000259" key="1">
    <source>
        <dbReference type="PROSITE" id="PS50109"/>
    </source>
</evidence>
<feature type="domain" description="Histidine kinase" evidence="1">
    <location>
        <begin position="770"/>
        <end position="975"/>
    </location>
</feature>
<dbReference type="RefSeq" id="WP_132883926.1">
    <property type="nucleotide sequence ID" value="NZ_JBBGZA010000001.1"/>
</dbReference>
<comment type="caution">
    <text evidence="2">The sequence shown here is derived from an EMBL/GenBank/DDBJ whole genome shotgun (WGS) entry which is preliminary data.</text>
</comment>
<gene>
    <name evidence="2" type="ORF">WH159_03360</name>
</gene>
<protein>
    <submittedName>
        <fullName evidence="2">Sensor histidine kinase</fullName>
    </submittedName>
</protein>
<dbReference type="SUPFAM" id="SSF55874">
    <property type="entry name" value="ATPase domain of HSP90 chaperone/DNA topoisomerase II/histidine kinase"/>
    <property type="match status" value="2"/>
</dbReference>
<reference evidence="2 3" key="1">
    <citation type="submission" date="2023-12" db="EMBL/GenBank/DDBJ databases">
        <title>Gut-associated functions are favored during microbiome assembly across C. elegans life.</title>
        <authorList>
            <person name="Zimmermann J."/>
        </authorList>
    </citation>
    <scope>NUCLEOTIDE SEQUENCE [LARGE SCALE GENOMIC DNA]</scope>
    <source>
        <strain evidence="2 3">JUb134</strain>
    </source>
</reference>
<name>A0ABU8Q1W1_9SPHN</name>
<sequence>MTEAVSFQTRARTIDHLGREQIADVPTAVSELWKNAYDAYARTVSLHIYSADPPTAAIYDDGTGMSRSAFVDKWLVVGTESKVDDRAVSADQRQGLPERPRQGQKGIGRLSVAALGSVVLVVSKQADARFIACLVDWRLFENPYIFLHDIKLPVVEFDRPEELEGLVENLRTALRENLTGSDDDPARRDRLVDAWVQFDELDQGRTPGNLTSARIRAALAARVPYEAHLADWPVWTGDRPSGTALVMTELNSALTAWTLEGEDATSEEAGSIRDSLVRTLTGFSDPYAPAGGSVMDYGVVVHQAGPPTTPVSREEGYGIDFLKSLDQYIEGHVDETGIFRGTVRAFGKDLGEVELVPAQAPPTTGRDRIGPFDIAIGTFEGERQASVLDPDVYREVVKRAETHSGLSIYRDGLRVMPYGRPENDFFKIEERRQMHAGREFWASRRMFGRIAITRADNPNLRDKAGREGLIDNSASRAIQLLVKDILRTTARRYFGSDSTYRKELLPGILADNEAAAAKSKKARSQQLANFRKALRSQTAALQAAFSTVATIVQDLDAAVNANDADGVWSLAPRIDEAVSIRADLRLPPKPRNLGNFEEQYRGYRDLYSSVANEVEELRTRWTEENERLNPRPPVDVARSHLGRNQKAVTDRLSGWKRAISALLKSESVRIDAQIDQDMKAFYKDAAPLLVDVEAGRTSLRTAIEEMDELRDRLTSEFSEVYEPYLRALGQLSVGVDLEGAFAYAGARESTLERRLEQIQGLAQIGISVEILSHELGTLDRRLATSLSDLAKSAPPTPALGEAQRAGSELVERLRFLSRIQVSGGDERQTLSGEDIVVYLKKFFGPAIEERGIDLSATLAFRSARFMEFPSRIFPVFINIVNNSLYWLAGRPVKEILLDAVDGKLLIGDTGPGVDKDDQGNLFELFFTRRIRGRGVGLYLCRQTLAAGGHRIEYVPDGPLRRLPGANFAITLRNGFDG</sequence>
<dbReference type="Gene3D" id="3.30.565.10">
    <property type="entry name" value="Histidine kinase-like ATPase, C-terminal domain"/>
    <property type="match status" value="2"/>
</dbReference>
<accession>A0ABU8Q1W1</accession>
<dbReference type="InterPro" id="IPR036890">
    <property type="entry name" value="HATPase_C_sf"/>
</dbReference>
<dbReference type="Pfam" id="PF13589">
    <property type="entry name" value="HATPase_c_3"/>
    <property type="match status" value="1"/>
</dbReference>
<keyword evidence="2" id="KW-0418">Kinase</keyword>
<dbReference type="PROSITE" id="PS50109">
    <property type="entry name" value="HIS_KIN"/>
    <property type="match status" value="1"/>
</dbReference>
<proteinExistence type="predicted"/>
<organism evidence="2 3">
    <name type="scientific">Sphingomonas molluscorum</name>
    <dbReference type="NCBI Taxonomy" id="418184"/>
    <lineage>
        <taxon>Bacteria</taxon>
        <taxon>Pseudomonadati</taxon>
        <taxon>Pseudomonadota</taxon>
        <taxon>Alphaproteobacteria</taxon>
        <taxon>Sphingomonadales</taxon>
        <taxon>Sphingomonadaceae</taxon>
        <taxon>Sphingomonas</taxon>
    </lineage>
</organism>
<dbReference type="SMART" id="SM00387">
    <property type="entry name" value="HATPase_c"/>
    <property type="match status" value="1"/>
</dbReference>
<dbReference type="InterPro" id="IPR003594">
    <property type="entry name" value="HATPase_dom"/>
</dbReference>
<dbReference type="Pfam" id="PF02518">
    <property type="entry name" value="HATPase_c"/>
    <property type="match status" value="1"/>
</dbReference>
<keyword evidence="3" id="KW-1185">Reference proteome</keyword>
<dbReference type="EMBL" id="JBBGZA010000001">
    <property type="protein sequence ID" value="MEJ5093586.1"/>
    <property type="molecule type" value="Genomic_DNA"/>
</dbReference>
<keyword evidence="2" id="KW-0808">Transferase</keyword>
<dbReference type="InterPro" id="IPR005467">
    <property type="entry name" value="His_kinase_dom"/>
</dbReference>
<evidence type="ECO:0000313" key="3">
    <source>
        <dbReference type="Proteomes" id="UP001380365"/>
    </source>
</evidence>
<dbReference type="GO" id="GO:0016301">
    <property type="term" value="F:kinase activity"/>
    <property type="evidence" value="ECO:0007669"/>
    <property type="project" value="UniProtKB-KW"/>
</dbReference>
<evidence type="ECO:0000313" key="2">
    <source>
        <dbReference type="EMBL" id="MEJ5093586.1"/>
    </source>
</evidence>
<dbReference type="Proteomes" id="UP001380365">
    <property type="component" value="Unassembled WGS sequence"/>
</dbReference>